<evidence type="ECO:0000313" key="3">
    <source>
        <dbReference type="Proteomes" id="UP001430374"/>
    </source>
</evidence>
<dbReference type="Proteomes" id="UP001430374">
    <property type="component" value="Unassembled WGS sequence"/>
</dbReference>
<keyword evidence="3" id="KW-1185">Reference proteome</keyword>
<dbReference type="RefSeq" id="WP_235130483.1">
    <property type="nucleotide sequence ID" value="NZ_JACSGT010000001.1"/>
</dbReference>
<accession>A0ABS9C2M4</accession>
<gene>
    <name evidence="2" type="ORF">H9Q08_05630</name>
</gene>
<proteinExistence type="predicted"/>
<feature type="domain" description="Outer membrane protein beta-barrel" evidence="1">
    <location>
        <begin position="21"/>
        <end position="133"/>
    </location>
</feature>
<organism evidence="2 3">
    <name type="scientific">Chryseobacterium indicum</name>
    <dbReference type="NCBI Taxonomy" id="2766954"/>
    <lineage>
        <taxon>Bacteria</taxon>
        <taxon>Pseudomonadati</taxon>
        <taxon>Bacteroidota</taxon>
        <taxon>Flavobacteriia</taxon>
        <taxon>Flavobacteriales</taxon>
        <taxon>Weeksellaceae</taxon>
        <taxon>Chryseobacterium group</taxon>
        <taxon>Chryseobacterium</taxon>
    </lineage>
</organism>
<reference evidence="2" key="1">
    <citation type="submission" date="2021-08" db="EMBL/GenBank/DDBJ databases">
        <title>Complete genome sequence of Chryseobacterium sp strain PS-8.</title>
        <authorList>
            <person name="Das S.K."/>
        </authorList>
    </citation>
    <scope>NUCLEOTIDE SEQUENCE</scope>
    <source>
        <strain evidence="2">PS-8</strain>
    </source>
</reference>
<sequence length="139" mass="16072">MKLTLNFFLIFITILSTNLKAQLDFRRAKFGFILGPNLSQIHHAHNPSSPRYSFFMGAFTRIPVGIFCSCENPIFYIQPQIEYIQTGEKGGKNTLYANNFLSIPIYFKTYPIKYNEQNYLFVQAGPRFSFLVSLSLNHL</sequence>
<dbReference type="InterPro" id="IPR025665">
    <property type="entry name" value="Beta-barrel_OMP_2"/>
</dbReference>
<evidence type="ECO:0000259" key="1">
    <source>
        <dbReference type="Pfam" id="PF13568"/>
    </source>
</evidence>
<comment type="caution">
    <text evidence="2">The sequence shown here is derived from an EMBL/GenBank/DDBJ whole genome shotgun (WGS) entry which is preliminary data.</text>
</comment>
<name>A0ABS9C2M4_9FLAO</name>
<evidence type="ECO:0000313" key="2">
    <source>
        <dbReference type="EMBL" id="MCF2218778.1"/>
    </source>
</evidence>
<dbReference type="Pfam" id="PF13568">
    <property type="entry name" value="OMP_b-brl_2"/>
    <property type="match status" value="1"/>
</dbReference>
<protein>
    <submittedName>
        <fullName evidence="2">PorT family protein</fullName>
    </submittedName>
</protein>
<dbReference type="EMBL" id="JACSGT010000001">
    <property type="protein sequence ID" value="MCF2218778.1"/>
    <property type="molecule type" value="Genomic_DNA"/>
</dbReference>